<evidence type="ECO:0000256" key="6">
    <source>
        <dbReference type="ARBA" id="ARBA00022840"/>
    </source>
</evidence>
<dbReference type="GO" id="GO:0006189">
    <property type="term" value="P:'de novo' IMP biosynthetic process"/>
    <property type="evidence" value="ECO:0007669"/>
    <property type="project" value="UniProtKB-UniRule"/>
</dbReference>
<dbReference type="PANTHER" id="PTHR43700">
    <property type="entry name" value="PHOSPHORIBOSYLAMINOIMIDAZOLE-SUCCINOCARBOXAMIDE SYNTHASE"/>
    <property type="match status" value="1"/>
</dbReference>
<dbReference type="GO" id="GO:0004639">
    <property type="term" value="F:phosphoribosylaminoimidazolesuccinocarboxamide synthase activity"/>
    <property type="evidence" value="ECO:0007669"/>
    <property type="project" value="UniProtKB-UniRule"/>
</dbReference>
<keyword evidence="4 8" id="KW-0547">Nucleotide-binding</keyword>
<dbReference type="NCBIfam" id="TIGR00081">
    <property type="entry name" value="purC"/>
    <property type="match status" value="1"/>
</dbReference>
<feature type="domain" description="SAICAR synthetase/ADE2 N-terminal" evidence="9">
    <location>
        <begin position="13"/>
        <end position="263"/>
    </location>
</feature>
<dbReference type="EMBL" id="CP030759">
    <property type="protein sequence ID" value="AXA35643.1"/>
    <property type="molecule type" value="Genomic_DNA"/>
</dbReference>
<evidence type="ECO:0000313" key="11">
    <source>
        <dbReference type="Proteomes" id="UP000262583"/>
    </source>
</evidence>
<dbReference type="InterPro" id="IPR018236">
    <property type="entry name" value="SAICAR_synthetase_CS"/>
</dbReference>
<evidence type="ECO:0000256" key="4">
    <source>
        <dbReference type="ARBA" id="ARBA00022741"/>
    </source>
</evidence>
<evidence type="ECO:0000256" key="7">
    <source>
        <dbReference type="ARBA" id="ARBA00048475"/>
    </source>
</evidence>
<evidence type="ECO:0000256" key="1">
    <source>
        <dbReference type="ARBA" id="ARBA00004672"/>
    </source>
</evidence>
<dbReference type="GO" id="GO:0005737">
    <property type="term" value="C:cytoplasm"/>
    <property type="evidence" value="ECO:0007669"/>
    <property type="project" value="TreeGrafter"/>
</dbReference>
<dbReference type="GO" id="GO:0005524">
    <property type="term" value="F:ATP binding"/>
    <property type="evidence" value="ECO:0007669"/>
    <property type="project" value="UniProtKB-KW"/>
</dbReference>
<sequence>MILYSSDLSLPLLRRGKVRDVYEADGSLLIVATDRLSAFDVVFDQPIPQKGKVLTQLSAYWFERTRHIVGNHMLSALPERVGNVELTDDQLWGRCMLCRKATPLPVECIVRGYLEGSAWRDYEQTRTVSGIRLPEGLRRREKLPVPIFTPTTKAETGHDLPISFEQVVELVGHETAEFIRLKSLELYQFVHDELLGKGILISDTKFEFGRVEDTILLIDEVFTPDSSRFWDAESYLSGKDSPSLDKQFVRDYVESIGWNKQPPAPTLPEHVVQETSKRYLQIFQKITGKSLEETLGERG</sequence>
<evidence type="ECO:0000313" key="10">
    <source>
        <dbReference type="EMBL" id="AXA35643.1"/>
    </source>
</evidence>
<keyword evidence="3 8" id="KW-0436">Ligase</keyword>
<dbReference type="InterPro" id="IPR001636">
    <property type="entry name" value="SAICAR_synth"/>
</dbReference>
<dbReference type="CDD" id="cd01414">
    <property type="entry name" value="SAICAR_synt_Sc"/>
    <property type="match status" value="1"/>
</dbReference>
<evidence type="ECO:0000256" key="2">
    <source>
        <dbReference type="ARBA" id="ARBA00010190"/>
    </source>
</evidence>
<name>A0A2Z4Y551_SUMC1</name>
<dbReference type="HAMAP" id="MF_00137">
    <property type="entry name" value="SAICAR_synth"/>
    <property type="match status" value="1"/>
</dbReference>
<evidence type="ECO:0000256" key="5">
    <source>
        <dbReference type="ARBA" id="ARBA00022755"/>
    </source>
</evidence>
<comment type="similarity">
    <text evidence="2 8">Belongs to the SAICAR synthetase family.</text>
</comment>
<keyword evidence="5 8" id="KW-0658">Purine biosynthesis</keyword>
<dbReference type="PANTHER" id="PTHR43700:SF1">
    <property type="entry name" value="PHOSPHORIBOSYLAMINOIMIDAZOLE-SUCCINOCARBOXAMIDE SYNTHASE"/>
    <property type="match status" value="1"/>
</dbReference>
<proteinExistence type="inferred from homology"/>
<dbReference type="Pfam" id="PF01259">
    <property type="entry name" value="SAICAR_synt"/>
    <property type="match status" value="1"/>
</dbReference>
<evidence type="ECO:0000259" key="9">
    <source>
        <dbReference type="Pfam" id="PF01259"/>
    </source>
</evidence>
<dbReference type="Proteomes" id="UP000262583">
    <property type="component" value="Chromosome"/>
</dbReference>
<gene>
    <name evidence="8" type="primary">purC</name>
    <name evidence="10" type="ORF">BRCON_0866</name>
</gene>
<dbReference type="AlphaFoldDB" id="A0A2Z4Y551"/>
<dbReference type="KEGG" id="schv:BRCON_0866"/>
<dbReference type="Gene3D" id="3.30.470.20">
    <property type="entry name" value="ATP-grasp fold, B domain"/>
    <property type="match status" value="1"/>
</dbReference>
<reference evidence="10 11" key="1">
    <citation type="submission" date="2018-05" db="EMBL/GenBank/DDBJ databases">
        <title>A metagenomic window into the 2 km-deep terrestrial subsurface aquifer revealed taxonomically and functionally diverse microbial community comprising novel uncultured bacterial lineages.</title>
        <authorList>
            <person name="Kadnikov V.V."/>
            <person name="Mardanov A.V."/>
            <person name="Beletsky A.V."/>
            <person name="Banks D."/>
            <person name="Pimenov N.V."/>
            <person name="Frank Y.A."/>
            <person name="Karnachuk O.V."/>
            <person name="Ravin N.V."/>
        </authorList>
    </citation>
    <scope>NUCLEOTIDE SEQUENCE [LARGE SCALE GENOMIC DNA]</scope>
    <source>
        <strain evidence="10">BY</strain>
    </source>
</reference>
<dbReference type="UniPathway" id="UPA00074">
    <property type="reaction ID" value="UER00131"/>
</dbReference>
<dbReference type="NCBIfam" id="NF010568">
    <property type="entry name" value="PRK13961.1"/>
    <property type="match status" value="1"/>
</dbReference>
<dbReference type="PROSITE" id="PS01057">
    <property type="entry name" value="SAICAR_SYNTHETASE_1"/>
    <property type="match status" value="1"/>
</dbReference>
<dbReference type="Gene3D" id="3.30.200.20">
    <property type="entry name" value="Phosphorylase Kinase, domain 1"/>
    <property type="match status" value="1"/>
</dbReference>
<accession>A0A2Z4Y551</accession>
<keyword evidence="6 8" id="KW-0067">ATP-binding</keyword>
<comment type="pathway">
    <text evidence="1 8">Purine metabolism; IMP biosynthesis via de novo pathway; 5-amino-1-(5-phospho-D-ribosyl)imidazole-4-carboxamide from 5-amino-1-(5-phospho-D-ribosyl)imidazole-4-carboxylate: step 1/2.</text>
</comment>
<dbReference type="InterPro" id="IPR028923">
    <property type="entry name" value="SAICAR_synt/ADE2_N"/>
</dbReference>
<evidence type="ECO:0000256" key="3">
    <source>
        <dbReference type="ARBA" id="ARBA00022598"/>
    </source>
</evidence>
<dbReference type="EC" id="6.3.2.6" evidence="8"/>
<comment type="catalytic activity">
    <reaction evidence="7 8">
        <text>5-amino-1-(5-phospho-D-ribosyl)imidazole-4-carboxylate + L-aspartate + ATP = (2S)-2-[5-amino-1-(5-phospho-beta-D-ribosyl)imidazole-4-carboxamido]succinate + ADP + phosphate + 2 H(+)</text>
        <dbReference type="Rhea" id="RHEA:22628"/>
        <dbReference type="ChEBI" id="CHEBI:15378"/>
        <dbReference type="ChEBI" id="CHEBI:29991"/>
        <dbReference type="ChEBI" id="CHEBI:30616"/>
        <dbReference type="ChEBI" id="CHEBI:43474"/>
        <dbReference type="ChEBI" id="CHEBI:58443"/>
        <dbReference type="ChEBI" id="CHEBI:77657"/>
        <dbReference type="ChEBI" id="CHEBI:456216"/>
        <dbReference type="EC" id="6.3.2.6"/>
    </reaction>
</comment>
<organism evidence="10 11">
    <name type="scientific">Sumerlaea chitinivorans</name>
    <dbReference type="NCBI Taxonomy" id="2250252"/>
    <lineage>
        <taxon>Bacteria</taxon>
        <taxon>Candidatus Sumerlaeota</taxon>
        <taxon>Candidatus Sumerlaeia</taxon>
        <taxon>Candidatus Sumerlaeales</taxon>
        <taxon>Candidatus Sumerlaeaceae</taxon>
        <taxon>Candidatus Sumerlaea</taxon>
    </lineage>
</organism>
<protein>
    <recommendedName>
        <fullName evidence="8">Phosphoribosylaminoimidazole-succinocarboxamide synthase</fullName>
        <ecNumber evidence="8">6.3.2.6</ecNumber>
    </recommendedName>
    <alternativeName>
        <fullName evidence="8">SAICAR synthetase</fullName>
    </alternativeName>
</protein>
<dbReference type="FunFam" id="3.30.470.20:FF:000015">
    <property type="entry name" value="Phosphoribosylaminoimidazole-succinocarboxamide synthase"/>
    <property type="match status" value="1"/>
</dbReference>
<dbReference type="SUPFAM" id="SSF56104">
    <property type="entry name" value="SAICAR synthase-like"/>
    <property type="match status" value="1"/>
</dbReference>
<evidence type="ECO:0000256" key="8">
    <source>
        <dbReference type="HAMAP-Rule" id="MF_00137"/>
    </source>
</evidence>